<name>A0ABQ4NRR5_9RHOB</name>
<evidence type="ECO:0000313" key="2">
    <source>
        <dbReference type="Proteomes" id="UP000786693"/>
    </source>
</evidence>
<dbReference type="EMBL" id="BPFH01000011">
    <property type="protein sequence ID" value="GIT97091.1"/>
    <property type="molecule type" value="Genomic_DNA"/>
</dbReference>
<proteinExistence type="predicted"/>
<dbReference type="InterPro" id="IPR010179">
    <property type="entry name" value="CRISPR-assoc_prot_Cse3"/>
</dbReference>
<dbReference type="Pfam" id="PF08798">
    <property type="entry name" value="CRISPR_assoc"/>
    <property type="match status" value="1"/>
</dbReference>
<dbReference type="SMART" id="SM01101">
    <property type="entry name" value="CRISPR_assoc"/>
    <property type="match status" value="1"/>
</dbReference>
<organism evidence="1 2">
    <name type="scientific">Jannaschia pagri</name>
    <dbReference type="NCBI Taxonomy" id="2829797"/>
    <lineage>
        <taxon>Bacteria</taxon>
        <taxon>Pseudomonadati</taxon>
        <taxon>Pseudomonadota</taxon>
        <taxon>Alphaproteobacteria</taxon>
        <taxon>Rhodobacterales</taxon>
        <taxon>Roseobacteraceae</taxon>
        <taxon>Jannaschia</taxon>
    </lineage>
</organism>
<evidence type="ECO:0000313" key="1">
    <source>
        <dbReference type="EMBL" id="GIT97091.1"/>
    </source>
</evidence>
<sequence>MQPFRLAVAPRARAGTLWAYTTADADTLRDTAAPVALSEAAEAALPLSHLKTKPMPEVAVAERRLGFDVRVRPVVRLASAIEGPPAPHGKPQSRFKAGSEVDAYLGAILRDPDRTASAQAGRSRETVYAAWLADHLHTAAEIEDVRLAAFRRSLAARGNGHGAEGPDAILHGTLVVRDPEAFFDRLRRGIGRHKAYGYGMLLLRPPGNPVPKGGGAC</sequence>
<keyword evidence="2" id="KW-1185">Reference proteome</keyword>
<dbReference type="SUPFAM" id="SSF117987">
    <property type="entry name" value="CRISPR-associated protein"/>
    <property type="match status" value="1"/>
</dbReference>
<accession>A0ABQ4NRR5</accession>
<dbReference type="Proteomes" id="UP000786693">
    <property type="component" value="Unassembled WGS sequence"/>
</dbReference>
<comment type="caution">
    <text evidence="1">The sequence shown here is derived from an EMBL/GenBank/DDBJ whole genome shotgun (WGS) entry which is preliminary data.</text>
</comment>
<gene>
    <name evidence="1" type="ORF">JANAI62_37140</name>
</gene>
<dbReference type="Gene3D" id="3.30.70.1210">
    <property type="entry name" value="Crispr-associated protein, domain 2"/>
    <property type="match status" value="1"/>
</dbReference>
<reference evidence="1 2" key="1">
    <citation type="submission" date="2021-05" db="EMBL/GenBank/DDBJ databases">
        <title>Bacteria Genome sequencing.</title>
        <authorList>
            <person name="Takabe Y."/>
            <person name="Nakajima Y."/>
            <person name="Suzuki S."/>
            <person name="Shiozaki T."/>
        </authorList>
    </citation>
    <scope>NUCLEOTIDE SEQUENCE [LARGE SCALE GENOMIC DNA]</scope>
    <source>
        <strain evidence="1 2">AI_62</strain>
    </source>
</reference>
<protein>
    <submittedName>
        <fullName evidence="1">CRISPR-associated protein Cse3</fullName>
    </submittedName>
</protein>